<name>A0A4Z2HQ66_9TELE</name>
<reference evidence="2 3" key="1">
    <citation type="submission" date="2019-03" db="EMBL/GenBank/DDBJ databases">
        <title>First draft genome of Liparis tanakae, snailfish: a comprehensive survey of snailfish specific genes.</title>
        <authorList>
            <person name="Kim W."/>
            <person name="Song I."/>
            <person name="Jeong J.-H."/>
            <person name="Kim D."/>
            <person name="Kim S."/>
            <person name="Ryu S."/>
            <person name="Song J.Y."/>
            <person name="Lee S.K."/>
        </authorList>
    </citation>
    <scope>NUCLEOTIDE SEQUENCE [LARGE SCALE GENOMIC DNA]</scope>
    <source>
        <tissue evidence="2">Muscle</tissue>
    </source>
</reference>
<dbReference type="Proteomes" id="UP000314294">
    <property type="component" value="Unassembled WGS sequence"/>
</dbReference>
<proteinExistence type="predicted"/>
<feature type="chain" id="PRO_5021439075" evidence="1">
    <location>
        <begin position="19"/>
        <end position="60"/>
    </location>
</feature>
<comment type="caution">
    <text evidence="2">The sequence shown here is derived from an EMBL/GenBank/DDBJ whole genome shotgun (WGS) entry which is preliminary data.</text>
</comment>
<dbReference type="AlphaFoldDB" id="A0A4Z2HQ66"/>
<accession>A0A4Z2HQ66</accession>
<feature type="signal peptide" evidence="1">
    <location>
        <begin position="1"/>
        <end position="18"/>
    </location>
</feature>
<gene>
    <name evidence="2" type="ORF">EYF80_021886</name>
</gene>
<sequence length="60" mass="6470">MMCLWRALAIALDSLGLSSRAGMVTGSGGASWQRSVEPPPDGLLRAADLLLVINLYRELR</sequence>
<keyword evidence="3" id="KW-1185">Reference proteome</keyword>
<organism evidence="2 3">
    <name type="scientific">Liparis tanakae</name>
    <name type="common">Tanaka's snailfish</name>
    <dbReference type="NCBI Taxonomy" id="230148"/>
    <lineage>
        <taxon>Eukaryota</taxon>
        <taxon>Metazoa</taxon>
        <taxon>Chordata</taxon>
        <taxon>Craniata</taxon>
        <taxon>Vertebrata</taxon>
        <taxon>Euteleostomi</taxon>
        <taxon>Actinopterygii</taxon>
        <taxon>Neopterygii</taxon>
        <taxon>Teleostei</taxon>
        <taxon>Neoteleostei</taxon>
        <taxon>Acanthomorphata</taxon>
        <taxon>Eupercaria</taxon>
        <taxon>Perciformes</taxon>
        <taxon>Cottioidei</taxon>
        <taxon>Cottales</taxon>
        <taxon>Liparidae</taxon>
        <taxon>Liparis</taxon>
    </lineage>
</organism>
<evidence type="ECO:0000313" key="2">
    <source>
        <dbReference type="EMBL" id="TNN67917.1"/>
    </source>
</evidence>
<evidence type="ECO:0000256" key="1">
    <source>
        <dbReference type="SAM" id="SignalP"/>
    </source>
</evidence>
<keyword evidence="1" id="KW-0732">Signal</keyword>
<protein>
    <submittedName>
        <fullName evidence="2">Uncharacterized protein</fullName>
    </submittedName>
</protein>
<evidence type="ECO:0000313" key="3">
    <source>
        <dbReference type="Proteomes" id="UP000314294"/>
    </source>
</evidence>
<dbReference type="EMBL" id="SRLO01000197">
    <property type="protein sequence ID" value="TNN67917.1"/>
    <property type="molecule type" value="Genomic_DNA"/>
</dbReference>